<evidence type="ECO:0000313" key="2">
    <source>
        <dbReference type="EMBL" id="GLJ69612.1"/>
    </source>
</evidence>
<evidence type="ECO:0000256" key="1">
    <source>
        <dbReference type="SAM" id="MobiDB-lite"/>
    </source>
</evidence>
<sequence length="293" mass="32810">MALRKLPDLTPERVVQLQDALLANADALLTSALAVLDLGHVALARSLAILGMEESGKAIAVHERRVEMTSEREGEPFSCLWLDELWASHQKKLEKVHGFLVEEQYWFGTEPADPAANAATLGAIKAWSRRHDRSKQRGFYVDLGKTGNVLAPTDVADEQALREVVAYVHQIGWQLRLGEHIEGKRQDKQEAGMAPLTEDDLGWMRSRDRDDLPSEVRRAFDSVEKTMKAGIPGVPLKNAAYRFNLPDADPNPFRNLGKPGYEAETRELLWMKEDLDRGDAQRDQEHDTGTGPL</sequence>
<proteinExistence type="predicted"/>
<gene>
    <name evidence="2" type="ORF">GCM10017579_36480</name>
</gene>
<dbReference type="Pfam" id="PF18728">
    <property type="entry name" value="HEPN_AbiV"/>
    <property type="match status" value="1"/>
</dbReference>
<dbReference type="Proteomes" id="UP001142292">
    <property type="component" value="Unassembled WGS sequence"/>
</dbReference>
<reference evidence="2" key="1">
    <citation type="journal article" date="2014" name="Int. J. Syst. Evol. Microbiol.">
        <title>Complete genome of a new Firmicutes species belonging to the dominant human colonic microbiota ('Ruminococcus bicirculans') reveals two chromosomes and a selective capacity to utilize plant glucans.</title>
        <authorList>
            <consortium name="NISC Comparative Sequencing Program"/>
            <person name="Wegmann U."/>
            <person name="Louis P."/>
            <person name="Goesmann A."/>
            <person name="Henrissat B."/>
            <person name="Duncan S.H."/>
            <person name="Flint H.J."/>
        </authorList>
    </citation>
    <scope>NUCLEOTIDE SEQUENCE</scope>
    <source>
        <strain evidence="2">VKM Ac-1246</strain>
    </source>
</reference>
<accession>A0ABQ5SZJ4</accession>
<reference evidence="2" key="2">
    <citation type="submission" date="2023-01" db="EMBL/GenBank/DDBJ databases">
        <authorList>
            <person name="Sun Q."/>
            <person name="Evtushenko L."/>
        </authorList>
    </citation>
    <scope>NUCLEOTIDE SEQUENCE</scope>
    <source>
        <strain evidence="2">VKM Ac-1246</strain>
    </source>
</reference>
<dbReference type="NCBIfam" id="TIGR04498">
    <property type="entry name" value="AbiV_defense"/>
    <property type="match status" value="1"/>
</dbReference>
<feature type="region of interest" description="Disordered" evidence="1">
    <location>
        <begin position="272"/>
        <end position="293"/>
    </location>
</feature>
<evidence type="ECO:0000313" key="3">
    <source>
        <dbReference type="Proteomes" id="UP001142292"/>
    </source>
</evidence>
<dbReference type="RefSeq" id="WP_189116739.1">
    <property type="nucleotide sequence ID" value="NZ_BMRK01000001.1"/>
</dbReference>
<keyword evidence="3" id="KW-1185">Reference proteome</keyword>
<comment type="caution">
    <text evidence="2">The sequence shown here is derived from an EMBL/GenBank/DDBJ whole genome shotgun (WGS) entry which is preliminary data.</text>
</comment>
<protein>
    <recommendedName>
        <fullName evidence="4">AbiV family abortive infection protein</fullName>
    </recommendedName>
</protein>
<dbReference type="EMBL" id="BSEL01000007">
    <property type="protein sequence ID" value="GLJ69612.1"/>
    <property type="molecule type" value="Genomic_DNA"/>
</dbReference>
<evidence type="ECO:0008006" key="4">
    <source>
        <dbReference type="Google" id="ProtNLM"/>
    </source>
</evidence>
<dbReference type="InterPro" id="IPR030987">
    <property type="entry name" value="AbiV"/>
</dbReference>
<organism evidence="2 3">
    <name type="scientific">Nocardioides luteus</name>
    <dbReference type="NCBI Taxonomy" id="1844"/>
    <lineage>
        <taxon>Bacteria</taxon>
        <taxon>Bacillati</taxon>
        <taxon>Actinomycetota</taxon>
        <taxon>Actinomycetes</taxon>
        <taxon>Propionibacteriales</taxon>
        <taxon>Nocardioidaceae</taxon>
        <taxon>Nocardioides</taxon>
    </lineage>
</organism>
<name>A0ABQ5SZJ4_9ACTN</name>